<evidence type="ECO:0000313" key="6">
    <source>
        <dbReference type="EMBL" id="MCZ4521655.1"/>
    </source>
</evidence>
<evidence type="ECO:0000256" key="2">
    <source>
        <dbReference type="ARBA" id="ARBA00022630"/>
    </source>
</evidence>
<reference evidence="6" key="1">
    <citation type="submission" date="2022-12" db="EMBL/GenBank/DDBJ databases">
        <authorList>
            <person name="Krivoruchko A.V."/>
            <person name="Elkin A."/>
        </authorList>
    </citation>
    <scope>NUCLEOTIDE SEQUENCE</scope>
    <source>
        <strain evidence="6">IEGM 1391</strain>
    </source>
</reference>
<dbReference type="Proteomes" id="UP001081071">
    <property type="component" value="Unassembled WGS sequence"/>
</dbReference>
<feature type="domain" description="FAD dependent oxidoreductase" evidence="5">
    <location>
        <begin position="2"/>
        <end position="339"/>
    </location>
</feature>
<keyword evidence="7" id="KW-1185">Reference proteome</keyword>
<evidence type="ECO:0000256" key="1">
    <source>
        <dbReference type="ARBA" id="ARBA00001974"/>
    </source>
</evidence>
<comment type="caution">
    <text evidence="6">The sequence shown here is derived from an EMBL/GenBank/DDBJ whole genome shotgun (WGS) entry which is preliminary data.</text>
</comment>
<dbReference type="Gene3D" id="3.30.9.10">
    <property type="entry name" value="D-Amino Acid Oxidase, subunit A, domain 2"/>
    <property type="match status" value="1"/>
</dbReference>
<keyword evidence="3" id="KW-0274">FAD</keyword>
<name>A0ABT4MKY5_9NOCA</name>
<sequence length="342" mass="36038">MKVVVVGGGIIGASSAWQIAQRGHDVTLLEQFEPGHKNGASHGSSRIFRHAYADDYYVSLAARAHALWRDLETTTATALLDITGAVDHGDPATVNPRIGALKRAGLEFEVLEPVAAQLRWPGLRFDTTVLFHAAAGRLHADRSVAAAIAAARSRGTTVEYETPVREISGSDVVTDTRTYVADVVVLAAGAWTAEFAPHGATPPLVTTQEQPAHFAPLRPDAQWPSFIHHPGALLDTAGIYGLSSPDGVKIGEHATGPVVDPHTRDFVADPAGVDRLIEYASTWLPGVNAYTADPLTCLYTSTPDSNFAIGRSGNTVVAAGFSGHGFKFAPAVGELVADLVDG</sequence>
<evidence type="ECO:0000259" key="5">
    <source>
        <dbReference type="Pfam" id="PF01266"/>
    </source>
</evidence>
<dbReference type="EMBL" id="JAPWIJ010000013">
    <property type="protein sequence ID" value="MCZ4521655.1"/>
    <property type="molecule type" value="Genomic_DNA"/>
</dbReference>
<comment type="cofactor">
    <cofactor evidence="1">
        <name>FAD</name>
        <dbReference type="ChEBI" id="CHEBI:57692"/>
    </cofactor>
</comment>
<gene>
    <name evidence="6" type="ORF">O4220_24320</name>
</gene>
<dbReference type="SUPFAM" id="SSF51905">
    <property type="entry name" value="FAD/NAD(P)-binding domain"/>
    <property type="match status" value="1"/>
</dbReference>
<dbReference type="InterPro" id="IPR036188">
    <property type="entry name" value="FAD/NAD-bd_sf"/>
</dbReference>
<keyword evidence="4" id="KW-0560">Oxidoreductase</keyword>
<dbReference type="InterPro" id="IPR045170">
    <property type="entry name" value="MTOX"/>
</dbReference>
<dbReference type="Pfam" id="PF01266">
    <property type="entry name" value="DAO"/>
    <property type="match status" value="1"/>
</dbReference>
<dbReference type="InterPro" id="IPR006076">
    <property type="entry name" value="FAD-dep_OxRdtase"/>
</dbReference>
<evidence type="ECO:0000256" key="4">
    <source>
        <dbReference type="ARBA" id="ARBA00023002"/>
    </source>
</evidence>
<dbReference type="PANTHER" id="PTHR10961:SF7">
    <property type="entry name" value="FAD DEPENDENT OXIDOREDUCTASE DOMAIN-CONTAINING PROTEIN"/>
    <property type="match status" value="1"/>
</dbReference>
<dbReference type="RefSeq" id="WP_269608116.1">
    <property type="nucleotide sequence ID" value="NZ_JAPWIJ010000013.1"/>
</dbReference>
<dbReference type="Gene3D" id="3.50.50.60">
    <property type="entry name" value="FAD/NAD(P)-binding domain"/>
    <property type="match status" value="1"/>
</dbReference>
<protein>
    <submittedName>
        <fullName evidence="6">FAD-dependent oxidoreductase</fullName>
    </submittedName>
</protein>
<evidence type="ECO:0000256" key="3">
    <source>
        <dbReference type="ARBA" id="ARBA00022827"/>
    </source>
</evidence>
<dbReference type="PANTHER" id="PTHR10961">
    <property type="entry name" value="PEROXISOMAL SARCOSINE OXIDASE"/>
    <property type="match status" value="1"/>
</dbReference>
<organism evidence="6 7">
    <name type="scientific">Rhodococcus ruber</name>
    <dbReference type="NCBI Taxonomy" id="1830"/>
    <lineage>
        <taxon>Bacteria</taxon>
        <taxon>Bacillati</taxon>
        <taxon>Actinomycetota</taxon>
        <taxon>Actinomycetes</taxon>
        <taxon>Mycobacteriales</taxon>
        <taxon>Nocardiaceae</taxon>
        <taxon>Rhodococcus</taxon>
    </lineage>
</organism>
<dbReference type="SUPFAM" id="SSF54373">
    <property type="entry name" value="FAD-linked reductases, C-terminal domain"/>
    <property type="match status" value="1"/>
</dbReference>
<accession>A0ABT4MKY5</accession>
<keyword evidence="2" id="KW-0285">Flavoprotein</keyword>
<evidence type="ECO:0000313" key="7">
    <source>
        <dbReference type="Proteomes" id="UP001081071"/>
    </source>
</evidence>
<proteinExistence type="predicted"/>